<dbReference type="SUPFAM" id="SSF53732">
    <property type="entry name" value="Aconitase iron-sulfur domain"/>
    <property type="match status" value="1"/>
</dbReference>
<dbReference type="NCBIfam" id="NF006757">
    <property type="entry name" value="PRK09277.1"/>
    <property type="match status" value="1"/>
</dbReference>
<dbReference type="NCBIfam" id="NF009520">
    <property type="entry name" value="PRK12881.1"/>
    <property type="match status" value="1"/>
</dbReference>
<evidence type="ECO:0000256" key="6">
    <source>
        <dbReference type="ARBA" id="ARBA00023239"/>
    </source>
</evidence>
<dbReference type="SUPFAM" id="SSF52016">
    <property type="entry name" value="LeuD/IlvD-like"/>
    <property type="match status" value="1"/>
</dbReference>
<accession>A0A951PL10</accession>
<feature type="domain" description="Aconitase A/isopropylmalate dehydratase small subunit swivel" evidence="9">
    <location>
        <begin position="774"/>
        <end position="900"/>
    </location>
</feature>
<dbReference type="PANTHER" id="PTHR11670">
    <property type="entry name" value="ACONITASE/IRON-RESPONSIVE ELEMENT FAMILY MEMBER"/>
    <property type="match status" value="1"/>
</dbReference>
<name>A0A951PL10_9CYAN</name>
<dbReference type="InterPro" id="IPR036008">
    <property type="entry name" value="Aconitase_4Fe-4S_dom"/>
</dbReference>
<keyword evidence="6" id="KW-0456">Lyase</keyword>
<dbReference type="PRINTS" id="PR00415">
    <property type="entry name" value="ACONITASE"/>
</dbReference>
<feature type="domain" description="Aconitase/3-isopropylmalate dehydratase large subunit alpha/beta/alpha" evidence="8">
    <location>
        <begin position="84"/>
        <end position="414"/>
    </location>
</feature>
<organism evidence="10 11">
    <name type="scientific">Symplocastrum torsivum CPER-KK1</name>
    <dbReference type="NCBI Taxonomy" id="450513"/>
    <lineage>
        <taxon>Bacteria</taxon>
        <taxon>Bacillati</taxon>
        <taxon>Cyanobacteriota</taxon>
        <taxon>Cyanophyceae</taxon>
        <taxon>Oscillatoriophycideae</taxon>
        <taxon>Oscillatoriales</taxon>
        <taxon>Microcoleaceae</taxon>
        <taxon>Symplocastrum</taxon>
    </lineage>
</organism>
<dbReference type="AlphaFoldDB" id="A0A951PL10"/>
<feature type="region of interest" description="Disordered" evidence="7">
    <location>
        <begin position="439"/>
        <end position="461"/>
    </location>
</feature>
<dbReference type="InterPro" id="IPR015928">
    <property type="entry name" value="Aconitase/3IPM_dehydase_swvl"/>
</dbReference>
<evidence type="ECO:0000256" key="2">
    <source>
        <dbReference type="ARBA" id="ARBA00007185"/>
    </source>
</evidence>
<dbReference type="Gene3D" id="6.10.190.10">
    <property type="match status" value="1"/>
</dbReference>
<dbReference type="Gene3D" id="3.30.499.10">
    <property type="entry name" value="Aconitase, domain 3"/>
    <property type="match status" value="2"/>
</dbReference>
<dbReference type="InterPro" id="IPR006249">
    <property type="entry name" value="Aconitase/IRP2"/>
</dbReference>
<dbReference type="GO" id="GO:0051536">
    <property type="term" value="F:iron-sulfur cluster binding"/>
    <property type="evidence" value="ECO:0007669"/>
    <property type="project" value="UniProtKB-KW"/>
</dbReference>
<dbReference type="GO" id="GO:0046872">
    <property type="term" value="F:metal ion binding"/>
    <property type="evidence" value="ECO:0007669"/>
    <property type="project" value="UniProtKB-KW"/>
</dbReference>
<comment type="cofactor">
    <cofactor evidence="1">
        <name>[4Fe-4S] cluster</name>
        <dbReference type="ChEBI" id="CHEBI:49883"/>
    </cofactor>
</comment>
<reference evidence="10" key="2">
    <citation type="journal article" date="2022" name="Microbiol. Resour. Announc.">
        <title>Metagenome Sequencing to Explore Phylogenomics of Terrestrial Cyanobacteria.</title>
        <authorList>
            <person name="Ward R.D."/>
            <person name="Stajich J.E."/>
            <person name="Johansen J.R."/>
            <person name="Huntemann M."/>
            <person name="Clum A."/>
            <person name="Foster B."/>
            <person name="Foster B."/>
            <person name="Roux S."/>
            <person name="Palaniappan K."/>
            <person name="Varghese N."/>
            <person name="Mukherjee S."/>
            <person name="Reddy T.B.K."/>
            <person name="Daum C."/>
            <person name="Copeland A."/>
            <person name="Chen I.A."/>
            <person name="Ivanova N.N."/>
            <person name="Kyrpides N.C."/>
            <person name="Shapiro N."/>
            <person name="Eloe-Fadrosh E.A."/>
            <person name="Pietrasiak N."/>
        </authorList>
    </citation>
    <scope>NUCLEOTIDE SEQUENCE</scope>
    <source>
        <strain evidence="10">CPER-KK1</strain>
    </source>
</reference>
<comment type="similarity">
    <text evidence="2">Belongs to the aconitase/IPM isomerase family.</text>
</comment>
<reference evidence="10" key="1">
    <citation type="submission" date="2021-05" db="EMBL/GenBank/DDBJ databases">
        <authorList>
            <person name="Pietrasiak N."/>
            <person name="Ward R."/>
            <person name="Stajich J.E."/>
            <person name="Kurbessoian T."/>
        </authorList>
    </citation>
    <scope>NUCLEOTIDE SEQUENCE</scope>
    <source>
        <strain evidence="10">CPER-KK1</strain>
    </source>
</reference>
<evidence type="ECO:0000256" key="3">
    <source>
        <dbReference type="ARBA" id="ARBA00022723"/>
    </source>
</evidence>
<sequence>MSMTSNKSPVVIPSMGFDRTEFLQTFPVSSSKEGRFYSLPQLEEAGIGEISRLPVCLRIILESLMRNCDGKKIQESDITTLASWQPNADRTAEIPFIVARVLLQDFTGVPLGVDLAAMRSAVARMGQPAEIIEPLVPVDLVIDHSVQVDFAGLADAFNLNLEMEFKRNISRYEFLKWCQQSFKSFNVIPPGIGICHQVNLEYLAQGVLEKEGVYYPDTIVGTDSHTTMINGLGVVGWGVGGIEAEAAMLGQPVYILTPDVVGVCMKGKLREGVTATDLVLHITELLRKTKVVGKFVEFHGEGASSLSVTDRATIGNMSPEYGATIGFFPIDEKTCDYLAATGRSQAKVDALRNYYTAQKMFGIPQEGECQYSTVVEIDLAEVTPSIAGPKRPQDRIALENVKPGFLETLQSQTATGYSKPASEIGVKFSNTQDIDIERSHQGGGEQAPETVPMGAGNQSTKDTSTITEIEMMTNRPTPDRIEEVLPDEQEQAIREEFPTTELEIAHGDVLIAAITSCTNTSNPSVMLAAGLVAKKAVERGLSVNPKVKTSLAPGSRVVTDYLEKTGLQPYLNELGFNLVGYGCTTCIGNSGPIEPAIEALLQQKDIVAASVLSGNRNFEARIHQNIKANFLMSPPLVVAYAIAGSMLVDLLNEPLGKDKEGKDVYLKEIWPTLEEIGEHTASALDPDTYQSLYKGVEHKNQLWDEIRSIGGEVYEWDTTSTYIQEPPYFEGFSMSPEKVADIINARPLAIFGDSVTTDHISPAGAIKPSSSAGTYLKEHGVAVEDFNSYGSRRGNHDVMVRGTFANVRIKNLMVPGTEGGVTVHHPSGERMGIYEASMQYQTSNTPLVVIAGQEYGTGSSRDWAAKGTSLLGVKAVIAQSFERIHRSNLIGMGVLPCQFLEGTNAASLGLTGEELFTLKGLESSIAPRQTLSLLIEYPLGEKKEVPVLLRLDTAIEVDYYCHGGILPYVLRQLVE</sequence>
<proteinExistence type="inferred from homology"/>
<dbReference type="PROSITE" id="PS00450">
    <property type="entry name" value="ACONITASE_1"/>
    <property type="match status" value="1"/>
</dbReference>
<evidence type="ECO:0000259" key="9">
    <source>
        <dbReference type="Pfam" id="PF00694"/>
    </source>
</evidence>
<protein>
    <submittedName>
        <fullName evidence="10">Aconitate hydratase</fullName>
    </submittedName>
</protein>
<dbReference type="Gene3D" id="3.20.19.10">
    <property type="entry name" value="Aconitase, domain 4"/>
    <property type="match status" value="1"/>
</dbReference>
<evidence type="ECO:0000313" key="10">
    <source>
        <dbReference type="EMBL" id="MBW4545905.1"/>
    </source>
</evidence>
<dbReference type="FunFam" id="3.20.19.10:FF:000001">
    <property type="entry name" value="Aconitate hydratase"/>
    <property type="match status" value="1"/>
</dbReference>
<keyword evidence="4" id="KW-0408">Iron</keyword>
<dbReference type="InterPro" id="IPR015931">
    <property type="entry name" value="Acnase/IPM_dHydase_lsu_aba_1/3"/>
</dbReference>
<evidence type="ECO:0000256" key="5">
    <source>
        <dbReference type="ARBA" id="ARBA00023014"/>
    </source>
</evidence>
<dbReference type="CDD" id="cd01580">
    <property type="entry name" value="AcnA_IRP_Swivel"/>
    <property type="match status" value="1"/>
</dbReference>
<dbReference type="InterPro" id="IPR000573">
    <property type="entry name" value="AconitaseA/IPMdHydase_ssu_swvl"/>
</dbReference>
<evidence type="ECO:0000256" key="7">
    <source>
        <dbReference type="SAM" id="MobiDB-lite"/>
    </source>
</evidence>
<dbReference type="GO" id="GO:0016829">
    <property type="term" value="F:lyase activity"/>
    <property type="evidence" value="ECO:0007669"/>
    <property type="project" value="UniProtKB-KW"/>
</dbReference>
<dbReference type="Pfam" id="PF00694">
    <property type="entry name" value="Aconitase_C"/>
    <property type="match status" value="1"/>
</dbReference>
<evidence type="ECO:0000313" key="11">
    <source>
        <dbReference type="Proteomes" id="UP000753908"/>
    </source>
</evidence>
<dbReference type="InterPro" id="IPR001030">
    <property type="entry name" value="Acoase/IPM_deHydtase_lsu_aba"/>
</dbReference>
<dbReference type="EMBL" id="JAHHIF010000019">
    <property type="protein sequence ID" value="MBW4545905.1"/>
    <property type="molecule type" value="Genomic_DNA"/>
</dbReference>
<dbReference type="InterPro" id="IPR044137">
    <property type="entry name" value="AcnA_IRP_Swivel"/>
</dbReference>
<evidence type="ECO:0000256" key="1">
    <source>
        <dbReference type="ARBA" id="ARBA00001966"/>
    </source>
</evidence>
<gene>
    <name evidence="10" type="ORF">KME25_15870</name>
</gene>
<dbReference type="Proteomes" id="UP000753908">
    <property type="component" value="Unassembled WGS sequence"/>
</dbReference>
<evidence type="ECO:0000259" key="8">
    <source>
        <dbReference type="Pfam" id="PF00330"/>
    </source>
</evidence>
<comment type="caution">
    <text evidence="10">The sequence shown here is derived from an EMBL/GenBank/DDBJ whole genome shotgun (WGS) entry which is preliminary data.</text>
</comment>
<dbReference type="Pfam" id="PF00330">
    <property type="entry name" value="Aconitase"/>
    <property type="match status" value="2"/>
</dbReference>
<keyword evidence="5" id="KW-0411">Iron-sulfur</keyword>
<keyword evidence="3" id="KW-0479">Metal-binding</keyword>
<feature type="domain" description="Aconitase/3-isopropylmalate dehydratase large subunit alpha/beta/alpha" evidence="8">
    <location>
        <begin position="469"/>
        <end position="644"/>
    </location>
</feature>
<dbReference type="PROSITE" id="PS01244">
    <property type="entry name" value="ACONITASE_2"/>
    <property type="match status" value="1"/>
</dbReference>
<dbReference type="InterPro" id="IPR018136">
    <property type="entry name" value="Aconitase_4Fe-4S_BS"/>
</dbReference>
<evidence type="ECO:0000256" key="4">
    <source>
        <dbReference type="ARBA" id="ARBA00023004"/>
    </source>
</evidence>